<dbReference type="InParanoid" id="K3ZYF9"/>
<keyword evidence="3" id="KW-1185">Reference proteome</keyword>
<dbReference type="Gramene" id="KQL24209">
    <property type="protein sequence ID" value="KQL24209"/>
    <property type="gene ID" value="SETIT_031641mg"/>
</dbReference>
<feature type="region of interest" description="Disordered" evidence="1">
    <location>
        <begin position="46"/>
        <end position="94"/>
    </location>
</feature>
<evidence type="ECO:0000313" key="2">
    <source>
        <dbReference type="EnsemblPlants" id="KQL24209"/>
    </source>
</evidence>
<dbReference type="EnsemblPlants" id="KQL24209">
    <property type="protein sequence ID" value="KQL24209"/>
    <property type="gene ID" value="SETIT_031641mg"/>
</dbReference>
<proteinExistence type="predicted"/>
<organism evidence="2 3">
    <name type="scientific">Setaria italica</name>
    <name type="common">Foxtail millet</name>
    <name type="synonym">Panicum italicum</name>
    <dbReference type="NCBI Taxonomy" id="4555"/>
    <lineage>
        <taxon>Eukaryota</taxon>
        <taxon>Viridiplantae</taxon>
        <taxon>Streptophyta</taxon>
        <taxon>Embryophyta</taxon>
        <taxon>Tracheophyta</taxon>
        <taxon>Spermatophyta</taxon>
        <taxon>Magnoliopsida</taxon>
        <taxon>Liliopsida</taxon>
        <taxon>Poales</taxon>
        <taxon>Poaceae</taxon>
        <taxon>PACMAD clade</taxon>
        <taxon>Panicoideae</taxon>
        <taxon>Panicodae</taxon>
        <taxon>Paniceae</taxon>
        <taxon>Cenchrinae</taxon>
        <taxon>Setaria</taxon>
    </lineage>
</organism>
<dbReference type="HOGENOM" id="CLU_2390198_0_0_1"/>
<name>K3ZYF9_SETIT</name>
<protein>
    <submittedName>
        <fullName evidence="2">Uncharacterized protein</fullName>
    </submittedName>
</protein>
<reference evidence="2" key="2">
    <citation type="submission" date="2018-08" db="UniProtKB">
        <authorList>
            <consortium name="EnsemblPlants"/>
        </authorList>
    </citation>
    <scope>IDENTIFICATION</scope>
    <source>
        <strain evidence="2">Yugu1</strain>
    </source>
</reference>
<reference evidence="3" key="1">
    <citation type="journal article" date="2012" name="Nat. Biotechnol.">
        <title>Reference genome sequence of the model plant Setaria.</title>
        <authorList>
            <person name="Bennetzen J.L."/>
            <person name="Schmutz J."/>
            <person name="Wang H."/>
            <person name="Percifield R."/>
            <person name="Hawkins J."/>
            <person name="Pontaroli A.C."/>
            <person name="Estep M."/>
            <person name="Feng L."/>
            <person name="Vaughn J.N."/>
            <person name="Grimwood J."/>
            <person name="Jenkins J."/>
            <person name="Barry K."/>
            <person name="Lindquist E."/>
            <person name="Hellsten U."/>
            <person name="Deshpande S."/>
            <person name="Wang X."/>
            <person name="Wu X."/>
            <person name="Mitros T."/>
            <person name="Triplett J."/>
            <person name="Yang X."/>
            <person name="Ye C.Y."/>
            <person name="Mauro-Herrera M."/>
            <person name="Wang L."/>
            <person name="Li P."/>
            <person name="Sharma M."/>
            <person name="Sharma R."/>
            <person name="Ronald P.C."/>
            <person name="Panaud O."/>
            <person name="Kellogg E.A."/>
            <person name="Brutnell T.P."/>
            <person name="Doust A.N."/>
            <person name="Tuskan G.A."/>
            <person name="Rokhsar D."/>
            <person name="Devos K.M."/>
        </authorList>
    </citation>
    <scope>NUCLEOTIDE SEQUENCE [LARGE SCALE GENOMIC DNA]</scope>
    <source>
        <strain evidence="3">cv. Yugu1</strain>
    </source>
</reference>
<dbReference type="AlphaFoldDB" id="K3ZYF9"/>
<sequence length="94" mass="10428">MAGTIIDTLIRNDKCKRKRLSSSLSCRHSIALPKCIVHPERTGCGSAITDTAQPHPRPISRNPFSQTHQSTEKFHNTKNSIHSPVSRRDIPSAT</sequence>
<evidence type="ECO:0000313" key="3">
    <source>
        <dbReference type="Proteomes" id="UP000004995"/>
    </source>
</evidence>
<evidence type="ECO:0000256" key="1">
    <source>
        <dbReference type="SAM" id="MobiDB-lite"/>
    </source>
</evidence>
<dbReference type="EMBL" id="AGNK02001029">
    <property type="status" value="NOT_ANNOTATED_CDS"/>
    <property type="molecule type" value="Genomic_DNA"/>
</dbReference>
<accession>K3ZYF9</accession>
<dbReference type="Proteomes" id="UP000004995">
    <property type="component" value="Unassembled WGS sequence"/>
</dbReference>